<accession>A0AAP0EHD2</accession>
<gene>
    <name evidence="1" type="ORF">Scep_028490</name>
</gene>
<name>A0AAP0EHD2_9MAGN</name>
<comment type="caution">
    <text evidence="1">The sequence shown here is derived from an EMBL/GenBank/DDBJ whole genome shotgun (WGS) entry which is preliminary data.</text>
</comment>
<proteinExistence type="predicted"/>
<dbReference type="Proteomes" id="UP001419268">
    <property type="component" value="Unassembled WGS sequence"/>
</dbReference>
<evidence type="ECO:0000313" key="1">
    <source>
        <dbReference type="EMBL" id="KAK9089408.1"/>
    </source>
</evidence>
<dbReference type="AlphaFoldDB" id="A0AAP0EHD2"/>
<dbReference type="Gene3D" id="3.30.530.20">
    <property type="match status" value="1"/>
</dbReference>
<organism evidence="1 2">
    <name type="scientific">Stephania cephalantha</name>
    <dbReference type="NCBI Taxonomy" id="152367"/>
    <lineage>
        <taxon>Eukaryota</taxon>
        <taxon>Viridiplantae</taxon>
        <taxon>Streptophyta</taxon>
        <taxon>Embryophyta</taxon>
        <taxon>Tracheophyta</taxon>
        <taxon>Spermatophyta</taxon>
        <taxon>Magnoliopsida</taxon>
        <taxon>Ranunculales</taxon>
        <taxon>Menispermaceae</taxon>
        <taxon>Menispermoideae</taxon>
        <taxon>Cissampelideae</taxon>
        <taxon>Stephania</taxon>
    </lineage>
</organism>
<dbReference type="EMBL" id="JBBNAG010000012">
    <property type="protein sequence ID" value="KAK9089408.1"/>
    <property type="molecule type" value="Genomic_DNA"/>
</dbReference>
<keyword evidence="2" id="KW-1185">Reference proteome</keyword>
<sequence>MHYERLCFGKRLTVCTGRLELLNEEEYILGIRIVGGDHRLKTMIRCNLKSLSEVSERLTLQDRTTHIRHRDARAMKRLAHASDVDQLMQFLISMLINDQITIIKDVEDRYVIALMGHYKSKHKHD</sequence>
<protein>
    <submittedName>
        <fullName evidence="1">Uncharacterized protein</fullName>
    </submittedName>
</protein>
<dbReference type="InterPro" id="IPR023393">
    <property type="entry name" value="START-like_dom_sf"/>
</dbReference>
<reference evidence="1 2" key="1">
    <citation type="submission" date="2024-01" db="EMBL/GenBank/DDBJ databases">
        <title>Genome assemblies of Stephania.</title>
        <authorList>
            <person name="Yang L."/>
        </authorList>
    </citation>
    <scope>NUCLEOTIDE SEQUENCE [LARGE SCALE GENOMIC DNA]</scope>
    <source>
        <strain evidence="1">JXDWG</strain>
        <tissue evidence="1">Leaf</tissue>
    </source>
</reference>
<evidence type="ECO:0000313" key="2">
    <source>
        <dbReference type="Proteomes" id="UP001419268"/>
    </source>
</evidence>